<keyword evidence="4 9" id="KW-0997">Cell inner membrane</keyword>
<dbReference type="GO" id="GO:0005886">
    <property type="term" value="C:plasma membrane"/>
    <property type="evidence" value="ECO:0007669"/>
    <property type="project" value="UniProtKB-SubCell"/>
</dbReference>
<keyword evidence="2 9" id="KW-0813">Transport</keyword>
<evidence type="ECO:0000256" key="5">
    <source>
        <dbReference type="ARBA" id="ARBA00022692"/>
    </source>
</evidence>
<evidence type="ECO:0000256" key="2">
    <source>
        <dbReference type="ARBA" id="ARBA00022448"/>
    </source>
</evidence>
<protein>
    <recommendedName>
        <fullName evidence="9">TRAP transporter small permease protein</fullName>
    </recommendedName>
</protein>
<evidence type="ECO:0000256" key="9">
    <source>
        <dbReference type="RuleBase" id="RU369079"/>
    </source>
</evidence>
<dbReference type="Pfam" id="PF04290">
    <property type="entry name" value="DctQ"/>
    <property type="match status" value="1"/>
</dbReference>
<comment type="caution">
    <text evidence="9">Lacks conserved residue(s) required for the propagation of feature annotation.</text>
</comment>
<dbReference type="EMBL" id="AP019537">
    <property type="protein sequence ID" value="BBJ04182.1"/>
    <property type="molecule type" value="Genomic_DNA"/>
</dbReference>
<proteinExistence type="inferred from homology"/>
<accession>A0A455WED7</accession>
<feature type="transmembrane region" description="Helical" evidence="9">
    <location>
        <begin position="20"/>
        <end position="40"/>
    </location>
</feature>
<evidence type="ECO:0000256" key="1">
    <source>
        <dbReference type="ARBA" id="ARBA00004429"/>
    </source>
</evidence>
<evidence type="ECO:0000256" key="7">
    <source>
        <dbReference type="ARBA" id="ARBA00023136"/>
    </source>
</evidence>
<comment type="subcellular location">
    <subcellularLocation>
        <location evidence="1 9">Cell inner membrane</location>
        <topology evidence="1 9">Multi-pass membrane protein</topology>
    </subcellularLocation>
</comment>
<dbReference type="AlphaFoldDB" id="A0A455WED7"/>
<organism evidence="11">
    <name type="scientific">Marinobacter nauticus</name>
    <name type="common">Marinobacter hydrocarbonoclasticus</name>
    <name type="synonym">Marinobacter aquaeolei</name>
    <dbReference type="NCBI Taxonomy" id="2743"/>
    <lineage>
        <taxon>Bacteria</taxon>
        <taxon>Pseudomonadati</taxon>
        <taxon>Pseudomonadota</taxon>
        <taxon>Gammaproteobacteria</taxon>
        <taxon>Pseudomonadales</taxon>
        <taxon>Marinobacteraceae</taxon>
        <taxon>Marinobacter</taxon>
    </lineage>
</organism>
<keyword evidence="7 9" id="KW-0472">Membrane</keyword>
<evidence type="ECO:0000256" key="8">
    <source>
        <dbReference type="ARBA" id="ARBA00038436"/>
    </source>
</evidence>
<evidence type="ECO:0000256" key="3">
    <source>
        <dbReference type="ARBA" id="ARBA00022475"/>
    </source>
</evidence>
<dbReference type="InterPro" id="IPR007387">
    <property type="entry name" value="TRAP_DctQ"/>
</dbReference>
<comment type="function">
    <text evidence="9">Part of the tripartite ATP-independent periplasmic (TRAP) transport system.</text>
</comment>
<dbReference type="GO" id="GO:0022857">
    <property type="term" value="F:transmembrane transporter activity"/>
    <property type="evidence" value="ECO:0007669"/>
    <property type="project" value="UniProtKB-UniRule"/>
</dbReference>
<gene>
    <name evidence="11" type="ORF">YBY_20310</name>
</gene>
<dbReference type="PANTHER" id="PTHR35011">
    <property type="entry name" value="2,3-DIKETO-L-GULONATE TRAP TRANSPORTER SMALL PERMEASE PROTEIN YIAM"/>
    <property type="match status" value="1"/>
</dbReference>
<comment type="subunit">
    <text evidence="9">The complex comprises the extracytoplasmic solute receptor protein and the two transmembrane proteins.</text>
</comment>
<sequence>MPGVKMPKPDRAAFRQWHRWLNAASASLAGLALLAMVFIGALDVVLSRGLNLSVVGAREITELLMVAAALLGMALSQQRREHVRVTLLIDRLPPAVQGWLDRFSLLLSMQLMLAISVYGFHSTFQSFQSGEFSPGSLAVPIWPARLALSIGAMLMALECLAQLAGRPQPPSGTSASDGGPD</sequence>
<evidence type="ECO:0000259" key="10">
    <source>
        <dbReference type="Pfam" id="PF04290"/>
    </source>
</evidence>
<evidence type="ECO:0000313" key="11">
    <source>
        <dbReference type="EMBL" id="BBJ04182.1"/>
    </source>
</evidence>
<keyword evidence="6 9" id="KW-1133">Transmembrane helix</keyword>
<keyword evidence="5 9" id="KW-0812">Transmembrane</keyword>
<name>A0A455WED7_MARNT</name>
<evidence type="ECO:0000256" key="6">
    <source>
        <dbReference type="ARBA" id="ARBA00022989"/>
    </source>
</evidence>
<reference evidence="11" key="1">
    <citation type="submission" date="2019-03" db="EMBL/GenBank/DDBJ databases">
        <title>Whole genome analysis of nitrate-reducing bacteria Marinobacter hydrocarbonoclasticus YB03.</title>
        <authorList>
            <person name="Azam A.H."/>
            <person name="Yuk S.R."/>
            <person name="Kamarisima K."/>
            <person name="Miyanaga K."/>
            <person name="Tanji Y."/>
        </authorList>
    </citation>
    <scope>NUCLEOTIDE SEQUENCE</scope>
    <source>
        <strain evidence="11">YB03</strain>
    </source>
</reference>
<dbReference type="InterPro" id="IPR055348">
    <property type="entry name" value="DctQ"/>
</dbReference>
<evidence type="ECO:0000256" key="4">
    <source>
        <dbReference type="ARBA" id="ARBA00022519"/>
    </source>
</evidence>
<keyword evidence="3" id="KW-1003">Cell membrane</keyword>
<comment type="similarity">
    <text evidence="8 9">Belongs to the TRAP transporter small permease family.</text>
</comment>
<feature type="domain" description="Tripartite ATP-independent periplasmic transporters DctQ component" evidence="10">
    <location>
        <begin position="45"/>
        <end position="164"/>
    </location>
</feature>